<sequence>MDLGLKNKKALVMASSQGLGKAIAEQFVREGTDVMIASRNEDQLKKVAEELNSLQGGKVAFIRCDITIPDDITRTVKHTAEVFGGIDILVNNAGGPPAGNFEELKDEDWHRAFELNLLSYIRLIREALPYLKEKGGRIINIASSSVREPIPGLILSNTLRLGIVGLSKTIADEFAKYNILVNTVGPGRIATERLDHLDEVRAEVKGVSIQEIKEQSEKSIPLGREGKPEEFAKIVVFLASEGNTYMTGSTFIVDGGKLRSI</sequence>
<dbReference type="SUPFAM" id="SSF51735">
    <property type="entry name" value="NAD(P)-binding Rossmann-fold domains"/>
    <property type="match status" value="1"/>
</dbReference>
<organism evidence="4 5">
    <name type="scientific">Siminovitchia terrae</name>
    <name type="common">Bacillus terrae</name>
    <dbReference type="NCBI Taxonomy" id="1914933"/>
    <lineage>
        <taxon>Bacteria</taxon>
        <taxon>Bacillati</taxon>
        <taxon>Bacillota</taxon>
        <taxon>Bacilli</taxon>
        <taxon>Bacillales</taxon>
        <taxon>Bacillaceae</taxon>
        <taxon>Siminovitchia</taxon>
    </lineage>
</organism>
<evidence type="ECO:0000256" key="1">
    <source>
        <dbReference type="ARBA" id="ARBA00006484"/>
    </source>
</evidence>
<dbReference type="PANTHER" id="PTHR42879:SF6">
    <property type="entry name" value="NADPH-DEPENDENT REDUCTASE BACG"/>
    <property type="match status" value="1"/>
</dbReference>
<evidence type="ECO:0000313" key="3">
    <source>
        <dbReference type="EMBL" id="GIN94511.1"/>
    </source>
</evidence>
<keyword evidence="2" id="KW-0560">Oxidoreductase</keyword>
<dbReference type="InterPro" id="IPR050259">
    <property type="entry name" value="SDR"/>
</dbReference>
<dbReference type="PANTHER" id="PTHR42879">
    <property type="entry name" value="3-OXOACYL-(ACYL-CARRIER-PROTEIN) REDUCTASE"/>
    <property type="match status" value="1"/>
</dbReference>
<dbReference type="InterPro" id="IPR036291">
    <property type="entry name" value="NAD(P)-bd_dom_sf"/>
</dbReference>
<name>A0A429X627_SIMTE</name>
<evidence type="ECO:0000313" key="4">
    <source>
        <dbReference type="EMBL" id="RST58750.1"/>
    </source>
</evidence>
<dbReference type="CDD" id="cd05344">
    <property type="entry name" value="BKR_like_SDR_like"/>
    <property type="match status" value="1"/>
</dbReference>
<proteinExistence type="inferred from homology"/>
<protein>
    <submittedName>
        <fullName evidence="4">SDR family oxidoreductase</fullName>
    </submittedName>
    <submittedName>
        <fullName evidence="3">Short-chain dehydrogenase</fullName>
    </submittedName>
</protein>
<dbReference type="EMBL" id="BORJ01000001">
    <property type="protein sequence ID" value="GIN94511.1"/>
    <property type="molecule type" value="Genomic_DNA"/>
</dbReference>
<dbReference type="OrthoDB" id="9803333at2"/>
<reference evidence="4 5" key="1">
    <citation type="submission" date="2018-12" db="EMBL/GenBank/DDBJ databases">
        <authorList>
            <person name="Sun L."/>
            <person name="Chen Z."/>
        </authorList>
    </citation>
    <scope>NUCLEOTIDE SEQUENCE [LARGE SCALE GENOMIC DNA]</scope>
    <source>
        <strain evidence="4 5">LMG 29736</strain>
    </source>
</reference>
<comment type="caution">
    <text evidence="4">The sequence shown here is derived from an EMBL/GenBank/DDBJ whole genome shotgun (WGS) entry which is preliminary data.</text>
</comment>
<dbReference type="AlphaFoldDB" id="A0A429X627"/>
<dbReference type="Proteomes" id="UP000287296">
    <property type="component" value="Unassembled WGS sequence"/>
</dbReference>
<dbReference type="GO" id="GO:0008206">
    <property type="term" value="P:bile acid metabolic process"/>
    <property type="evidence" value="ECO:0007669"/>
    <property type="project" value="UniProtKB-ARBA"/>
</dbReference>
<dbReference type="PRINTS" id="PR00081">
    <property type="entry name" value="GDHRDH"/>
</dbReference>
<dbReference type="PRINTS" id="PR00080">
    <property type="entry name" value="SDRFAMILY"/>
</dbReference>
<dbReference type="Pfam" id="PF13561">
    <property type="entry name" value="adh_short_C2"/>
    <property type="match status" value="1"/>
</dbReference>
<comment type="similarity">
    <text evidence="1">Belongs to the short-chain dehydrogenases/reductases (SDR) family.</text>
</comment>
<evidence type="ECO:0000313" key="5">
    <source>
        <dbReference type="Proteomes" id="UP000287296"/>
    </source>
</evidence>
<reference evidence="3 6" key="2">
    <citation type="submission" date="2021-03" db="EMBL/GenBank/DDBJ databases">
        <title>Antimicrobial resistance genes in bacteria isolated from Japanese honey, and their potential for conferring macrolide and lincosamide resistance in the American foulbrood pathogen Paenibacillus larvae.</title>
        <authorList>
            <person name="Okamoto M."/>
            <person name="Kumagai M."/>
            <person name="Kanamori H."/>
            <person name="Takamatsu D."/>
        </authorList>
    </citation>
    <scope>NUCLEOTIDE SEQUENCE [LARGE SCALE GENOMIC DNA]</scope>
    <source>
        <strain evidence="3 6">J6TS1</strain>
    </source>
</reference>
<dbReference type="InterPro" id="IPR002347">
    <property type="entry name" value="SDR_fam"/>
</dbReference>
<dbReference type="FunFam" id="3.40.50.720:FF:000084">
    <property type="entry name" value="Short-chain dehydrogenase reductase"/>
    <property type="match status" value="1"/>
</dbReference>
<dbReference type="RefSeq" id="WP_120117147.1">
    <property type="nucleotide sequence ID" value="NZ_BORJ01000001.1"/>
</dbReference>
<keyword evidence="6" id="KW-1185">Reference proteome</keyword>
<evidence type="ECO:0000256" key="2">
    <source>
        <dbReference type="ARBA" id="ARBA00023002"/>
    </source>
</evidence>
<dbReference type="GO" id="GO:0016491">
    <property type="term" value="F:oxidoreductase activity"/>
    <property type="evidence" value="ECO:0007669"/>
    <property type="project" value="UniProtKB-KW"/>
</dbReference>
<dbReference type="EMBL" id="QYTW02000017">
    <property type="protein sequence ID" value="RST58750.1"/>
    <property type="molecule type" value="Genomic_DNA"/>
</dbReference>
<gene>
    <name evidence="4" type="ORF">D5F11_016050</name>
    <name evidence="3" type="ORF">J6TS1_03810</name>
</gene>
<evidence type="ECO:0000313" key="6">
    <source>
        <dbReference type="Proteomes" id="UP000680670"/>
    </source>
</evidence>
<dbReference type="Proteomes" id="UP000680670">
    <property type="component" value="Unassembled WGS sequence"/>
</dbReference>
<dbReference type="Gene3D" id="3.40.50.720">
    <property type="entry name" value="NAD(P)-binding Rossmann-like Domain"/>
    <property type="match status" value="1"/>
</dbReference>
<accession>A0A429X627</accession>